<evidence type="ECO:0000256" key="3">
    <source>
        <dbReference type="ARBA" id="ARBA00013107"/>
    </source>
</evidence>
<keyword evidence="10" id="KW-0406">Ion transport</keyword>
<dbReference type="GO" id="GO:0008198">
    <property type="term" value="F:ferrous iron binding"/>
    <property type="evidence" value="ECO:0007669"/>
    <property type="project" value="TreeGrafter"/>
</dbReference>
<dbReference type="EC" id="1.16.3.1" evidence="3"/>
<dbReference type="Gene3D" id="3.30.920.10">
    <property type="entry name" value="Frataxin/CyaY"/>
    <property type="match status" value="1"/>
</dbReference>
<dbReference type="InterPro" id="IPR036524">
    <property type="entry name" value="Frataxin/CyaY_sf"/>
</dbReference>
<evidence type="ECO:0000313" key="14">
    <source>
        <dbReference type="EMBL" id="OAA55849.1"/>
    </source>
</evidence>
<dbReference type="PROSITE" id="PS50810">
    <property type="entry name" value="FRATAXIN_2"/>
    <property type="match status" value="1"/>
</dbReference>
<organism evidence="14 15">
    <name type="scientific">Niveomyces insectorum RCEF 264</name>
    <dbReference type="NCBI Taxonomy" id="1081102"/>
    <lineage>
        <taxon>Eukaryota</taxon>
        <taxon>Fungi</taxon>
        <taxon>Dikarya</taxon>
        <taxon>Ascomycota</taxon>
        <taxon>Pezizomycotina</taxon>
        <taxon>Sordariomycetes</taxon>
        <taxon>Hypocreomycetidae</taxon>
        <taxon>Hypocreales</taxon>
        <taxon>Cordycipitaceae</taxon>
        <taxon>Niveomyces</taxon>
    </lineage>
</organism>
<dbReference type="EMBL" id="AZHD01000018">
    <property type="protein sequence ID" value="OAA55849.1"/>
    <property type="molecule type" value="Genomic_DNA"/>
</dbReference>
<dbReference type="GO" id="GO:0006826">
    <property type="term" value="P:iron ion transport"/>
    <property type="evidence" value="ECO:0007669"/>
    <property type="project" value="UniProtKB-KW"/>
</dbReference>
<dbReference type="OrthoDB" id="1897642at2759"/>
<comment type="subcellular location">
    <subcellularLocation>
        <location evidence="1">Mitochondrion</location>
    </subcellularLocation>
</comment>
<evidence type="ECO:0000256" key="4">
    <source>
        <dbReference type="ARBA" id="ARBA00022434"/>
    </source>
</evidence>
<keyword evidence="15" id="KW-1185">Reference proteome</keyword>
<reference evidence="14 15" key="1">
    <citation type="journal article" date="2016" name="Genome Biol. Evol.">
        <title>Divergent and convergent evolution of fungal pathogenicity.</title>
        <authorList>
            <person name="Shang Y."/>
            <person name="Xiao G."/>
            <person name="Zheng P."/>
            <person name="Cen K."/>
            <person name="Zhan S."/>
            <person name="Wang C."/>
        </authorList>
    </citation>
    <scope>NUCLEOTIDE SEQUENCE [LARGE SCALE GENOMIC DNA]</scope>
    <source>
        <strain evidence="14 15">RCEF 264</strain>
    </source>
</reference>
<name>A0A167NRW2_9HYPO</name>
<feature type="compositionally biased region" description="Low complexity" evidence="13">
    <location>
        <begin position="19"/>
        <end position="28"/>
    </location>
</feature>
<evidence type="ECO:0000256" key="10">
    <source>
        <dbReference type="ARBA" id="ARBA00023065"/>
    </source>
</evidence>
<dbReference type="GO" id="GO:0016226">
    <property type="term" value="P:iron-sulfur cluster assembly"/>
    <property type="evidence" value="ECO:0007669"/>
    <property type="project" value="InterPro"/>
</dbReference>
<dbReference type="InterPro" id="IPR020895">
    <property type="entry name" value="Frataxin_CS"/>
</dbReference>
<accession>A0A167NRW2</accession>
<dbReference type="SUPFAM" id="SSF55387">
    <property type="entry name" value="Frataxin/Nqo15-like"/>
    <property type="match status" value="1"/>
</dbReference>
<evidence type="ECO:0000256" key="7">
    <source>
        <dbReference type="ARBA" id="ARBA00022946"/>
    </source>
</evidence>
<keyword evidence="4" id="KW-0409">Iron storage</keyword>
<keyword evidence="7" id="KW-0809">Transit peptide</keyword>
<dbReference type="GO" id="GO:0051537">
    <property type="term" value="F:2 iron, 2 sulfur cluster binding"/>
    <property type="evidence" value="ECO:0007669"/>
    <property type="project" value="TreeGrafter"/>
</dbReference>
<proteinExistence type="inferred from homology"/>
<dbReference type="AlphaFoldDB" id="A0A167NRW2"/>
<dbReference type="GO" id="GO:0004322">
    <property type="term" value="F:ferroxidase activity"/>
    <property type="evidence" value="ECO:0007669"/>
    <property type="project" value="UniProtKB-EC"/>
</dbReference>
<evidence type="ECO:0000256" key="1">
    <source>
        <dbReference type="ARBA" id="ARBA00004173"/>
    </source>
</evidence>
<keyword evidence="6" id="KW-0410">Iron transport</keyword>
<sequence length="263" mass="27470">MPRLLRPVAPAGIARRLTTATTTTTTTTSKPSLRPIATSACRHCHVQRASSRPTGTGSRSGSVLSLARRAFSSTTRSSAAPFRPSAALFSPPPPPSSSSSPPETTTLASSRSTAPASPPVAAPLTLHQYHALADAYLDRLLAHLEALQDARDDVDVEFSQGVLTLVLTGNSSNNNNGGGGTTRTYVINKQPPNKQIWLSSPVSGPKRYDWVVEDASKGVGEANGESAGDFGGNGRWIYLKDGSALDALLREEVGLDLDAPAGA</sequence>
<dbReference type="InterPro" id="IPR017789">
    <property type="entry name" value="Frataxin"/>
</dbReference>
<gene>
    <name evidence="14" type="ORF">SPI_08056</name>
</gene>
<dbReference type="NCBIfam" id="TIGR03422">
    <property type="entry name" value="mito_frataxin"/>
    <property type="match status" value="1"/>
</dbReference>
<dbReference type="GO" id="GO:0008199">
    <property type="term" value="F:ferric iron binding"/>
    <property type="evidence" value="ECO:0007669"/>
    <property type="project" value="InterPro"/>
</dbReference>
<dbReference type="InterPro" id="IPR002908">
    <property type="entry name" value="Frataxin/CyaY"/>
</dbReference>
<dbReference type="GO" id="GO:0034986">
    <property type="term" value="F:iron chaperone activity"/>
    <property type="evidence" value="ECO:0007669"/>
    <property type="project" value="TreeGrafter"/>
</dbReference>
<dbReference type="PANTHER" id="PTHR16821:SF2">
    <property type="entry name" value="FRATAXIN, MITOCHONDRIAL"/>
    <property type="match status" value="1"/>
</dbReference>
<comment type="similarity">
    <text evidence="2">Belongs to the frataxin family.</text>
</comment>
<dbReference type="PROSITE" id="PS01344">
    <property type="entry name" value="FRATAXIN_1"/>
    <property type="match status" value="1"/>
</dbReference>
<keyword evidence="5" id="KW-0813">Transport</keyword>
<keyword evidence="11" id="KW-0496">Mitochondrion</keyword>
<dbReference type="Pfam" id="PF01491">
    <property type="entry name" value="Frataxin_Cyay"/>
    <property type="match status" value="1"/>
</dbReference>
<dbReference type="STRING" id="1081102.A0A167NRW2"/>
<evidence type="ECO:0000256" key="2">
    <source>
        <dbReference type="ARBA" id="ARBA00008183"/>
    </source>
</evidence>
<keyword evidence="9" id="KW-0408">Iron</keyword>
<comment type="caution">
    <text evidence="14">The sequence shown here is derived from an EMBL/GenBank/DDBJ whole genome shotgun (WGS) entry which is preliminary data.</text>
</comment>
<evidence type="ECO:0000256" key="12">
    <source>
        <dbReference type="ARBA" id="ARBA00047990"/>
    </source>
</evidence>
<feature type="compositionally biased region" description="Low complexity" evidence="13">
    <location>
        <begin position="97"/>
        <end position="115"/>
    </location>
</feature>
<feature type="compositionally biased region" description="Low complexity" evidence="13">
    <location>
        <begin position="74"/>
        <end position="89"/>
    </location>
</feature>
<evidence type="ECO:0000256" key="11">
    <source>
        <dbReference type="ARBA" id="ARBA00023128"/>
    </source>
</evidence>
<dbReference type="GO" id="GO:0006879">
    <property type="term" value="P:intracellular iron ion homeostasis"/>
    <property type="evidence" value="ECO:0007669"/>
    <property type="project" value="UniProtKB-KW"/>
</dbReference>
<feature type="region of interest" description="Disordered" evidence="13">
    <location>
        <begin position="74"/>
        <end position="119"/>
    </location>
</feature>
<evidence type="ECO:0000256" key="13">
    <source>
        <dbReference type="SAM" id="MobiDB-lite"/>
    </source>
</evidence>
<comment type="catalytic activity">
    <reaction evidence="12">
        <text>4 Fe(2+) + O2 + 4 H(+) = 4 Fe(3+) + 2 H2O</text>
        <dbReference type="Rhea" id="RHEA:11148"/>
        <dbReference type="ChEBI" id="CHEBI:15377"/>
        <dbReference type="ChEBI" id="CHEBI:15378"/>
        <dbReference type="ChEBI" id="CHEBI:15379"/>
        <dbReference type="ChEBI" id="CHEBI:29033"/>
        <dbReference type="ChEBI" id="CHEBI:29034"/>
        <dbReference type="EC" id="1.16.3.1"/>
    </reaction>
</comment>
<dbReference type="PANTHER" id="PTHR16821">
    <property type="entry name" value="FRATAXIN"/>
    <property type="match status" value="1"/>
</dbReference>
<dbReference type="GO" id="GO:0005739">
    <property type="term" value="C:mitochondrion"/>
    <property type="evidence" value="ECO:0007669"/>
    <property type="project" value="UniProtKB-SubCell"/>
</dbReference>
<evidence type="ECO:0000256" key="6">
    <source>
        <dbReference type="ARBA" id="ARBA00022496"/>
    </source>
</evidence>
<feature type="region of interest" description="Disordered" evidence="13">
    <location>
        <begin position="19"/>
        <end position="40"/>
    </location>
</feature>
<evidence type="ECO:0000256" key="5">
    <source>
        <dbReference type="ARBA" id="ARBA00022448"/>
    </source>
</evidence>
<dbReference type="SMART" id="SM01219">
    <property type="entry name" value="Frataxin_Cyay"/>
    <property type="match status" value="1"/>
</dbReference>
<evidence type="ECO:0000256" key="9">
    <source>
        <dbReference type="ARBA" id="ARBA00023004"/>
    </source>
</evidence>
<evidence type="ECO:0000256" key="8">
    <source>
        <dbReference type="ARBA" id="ARBA00023002"/>
    </source>
</evidence>
<dbReference type="Proteomes" id="UP000076874">
    <property type="component" value="Unassembled WGS sequence"/>
</dbReference>
<protein>
    <recommendedName>
        <fullName evidence="3">ferroxidase</fullName>
        <ecNumber evidence="3">1.16.3.1</ecNumber>
    </recommendedName>
</protein>
<keyword evidence="8" id="KW-0560">Oxidoreductase</keyword>
<evidence type="ECO:0000313" key="15">
    <source>
        <dbReference type="Proteomes" id="UP000076874"/>
    </source>
</evidence>